<evidence type="ECO:0000256" key="4">
    <source>
        <dbReference type="ARBA" id="ARBA00023262"/>
    </source>
</evidence>
<dbReference type="InterPro" id="IPR009017">
    <property type="entry name" value="GFP"/>
</dbReference>
<dbReference type="Pfam" id="PF01353">
    <property type="entry name" value="GFP"/>
    <property type="match status" value="1"/>
</dbReference>
<reference evidence="5" key="1">
    <citation type="submission" date="2001-04" db="EMBL/GenBank/DDBJ databases">
        <title>Luciferases, fluorescent proteins, nucleic acids encoding the luciferases and fluorescent proteins and the use thereof in diagnostics, high throughput screening and novelty items.</title>
        <authorList>
            <person name="Szent-Gyorgyi C.S."/>
            <person name="Bryan B.J."/>
        </authorList>
    </citation>
    <scope>NUCLEOTIDE SEQUENCE</scope>
</reference>
<gene>
    <name evidence="5" type="primary">GFP</name>
</gene>
<keyword evidence="3" id="KW-0455">Luminescence</keyword>
<evidence type="ECO:0000256" key="3">
    <source>
        <dbReference type="ARBA" id="ARBA00023223"/>
    </source>
</evidence>
<dbReference type="EvolutionaryTrace" id="Q963I9"/>
<dbReference type="EMBL" id="AF372525">
    <property type="protein sequence ID" value="AAK54757.1"/>
    <property type="molecule type" value="mRNA"/>
</dbReference>
<organism evidence="5">
    <name type="scientific">Renilla reniformis</name>
    <name type="common">Sea pansy</name>
    <dbReference type="NCBI Taxonomy" id="6136"/>
    <lineage>
        <taxon>Eukaryota</taxon>
        <taxon>Metazoa</taxon>
        <taxon>Cnidaria</taxon>
        <taxon>Anthozoa</taxon>
        <taxon>Octocorallia</taxon>
        <taxon>Scleralcyonacea</taxon>
        <taxon>Pennatuloidea</taxon>
        <taxon>Renillidae</taxon>
        <taxon>Renilla</taxon>
    </lineage>
</organism>
<dbReference type="InterPro" id="IPR000786">
    <property type="entry name" value="Green_fluorescent_prot"/>
</dbReference>
<dbReference type="InterPro" id="IPR011584">
    <property type="entry name" value="GFP-related"/>
</dbReference>
<evidence type="ECO:0000256" key="2">
    <source>
        <dbReference type="ARBA" id="ARBA00022991"/>
    </source>
</evidence>
<dbReference type="PDBsum" id="2RH7"/>
<keyword evidence="4" id="KW-0599">Photoprotein</keyword>
<evidence type="ECO:0000256" key="1">
    <source>
        <dbReference type="ARBA" id="ARBA00008949"/>
    </source>
</evidence>
<dbReference type="SUPFAM" id="SSF54511">
    <property type="entry name" value="GFP-like"/>
    <property type="match status" value="1"/>
</dbReference>
<accession>Q963I9</accession>
<keyword evidence="2" id="KW-0157">Chromophore</keyword>
<dbReference type="GO" id="GO:0006091">
    <property type="term" value="P:generation of precursor metabolites and energy"/>
    <property type="evidence" value="ECO:0007669"/>
    <property type="project" value="InterPro"/>
</dbReference>
<comment type="similarity">
    <text evidence="1">Belongs to the GFP family.</text>
</comment>
<dbReference type="PDB" id="2RH7">
    <property type="method" value="X-ray"/>
    <property type="resolution" value="1.50 A"/>
    <property type="chains" value="A/B/C/D=1-233"/>
</dbReference>
<evidence type="ECO:0007829" key="6">
    <source>
        <dbReference type="PDB" id="2RH7"/>
    </source>
</evidence>
<dbReference type="SMR" id="Q963I9"/>
<dbReference type="PRINTS" id="PR01229">
    <property type="entry name" value="GFLUORESCENT"/>
</dbReference>
<evidence type="ECO:0000313" key="5">
    <source>
        <dbReference type="EMBL" id="AAK54757.1"/>
    </source>
</evidence>
<dbReference type="GO" id="GO:0008218">
    <property type="term" value="P:bioluminescence"/>
    <property type="evidence" value="ECO:0007669"/>
    <property type="project" value="UniProtKB-KW"/>
</dbReference>
<reference evidence="6" key="2">
    <citation type="journal article" date="2007" name="J. Mol. Biol.">
        <title>Crystal structures of the luciferase and green fluorescent protein from Renilla reniformis.</title>
        <authorList>
            <person name="Loening A.M."/>
            <person name="Fenn T.D."/>
            <person name="Gambhir S.S."/>
        </authorList>
    </citation>
    <scope>X-RAY CRYSTALLOGRAPHY (1.50 ANGSTROMS)</scope>
</reference>
<proteinExistence type="evidence at protein level"/>
<protein>
    <submittedName>
        <fullName evidence="5">Green fluorescent protein</fullName>
    </submittedName>
</protein>
<dbReference type="AlphaFoldDB" id="Q963I9"/>
<name>Q963I9_RENRE</name>
<dbReference type="BioCyc" id="MetaCyc:MONOMER-20292"/>
<keyword evidence="6" id="KW-0002">3D-structure</keyword>
<dbReference type="Gene3D" id="2.40.155.10">
    <property type="entry name" value="Green fluorescent protein"/>
    <property type="match status" value="1"/>
</dbReference>
<sequence length="233" mass="25993">MDLAKLGLKEVMPTKINLEGLVGDHAFSMEGVGEGNILEGTQEVKISVTKGAPLPFAFDIVSVAFSYGNRAYTGYPEEISDYFLQSFPEGFTYERNIRYQDGGTAIVKSDISLEDGKFIVNVDFKAKDLRRMGPVMQQDIVGMQPSYESMYTNVTSVIGECIIAFKLQTGKHFTYHMRTVYKSKKPVETMPLYHFIQHRLVKTNVDTASGYVVQHETAIAAHSTIKKIEGSLP</sequence>